<accession>A0AAW5JWG5</accession>
<dbReference type="RefSeq" id="WP_256134221.1">
    <property type="nucleotide sequence ID" value="NZ_JANFYM010000002.1"/>
</dbReference>
<dbReference type="GO" id="GO:0015074">
    <property type="term" value="P:DNA integration"/>
    <property type="evidence" value="ECO:0007669"/>
    <property type="project" value="InterPro"/>
</dbReference>
<dbReference type="InterPro" id="IPR011010">
    <property type="entry name" value="DNA_brk_join_enz"/>
</dbReference>
<dbReference type="InterPro" id="IPR002104">
    <property type="entry name" value="Integrase_catalytic"/>
</dbReference>
<sequence length="452" mass="50989">MPKVTIDDLWLRNDSEGNPPSRAAKRSLANSRNPMKAHVPEKWRKSRYGIGMRWRCHWTIIKDGRRVQKAKQFAKLADAQEYAAAMEDDIRRGRYRDPRQELRLLDDVAHEWLTSKVDLKPGTAGRYARELRLYILPKWSGTTLRELRPDLLQEWVGQLMEGGYPASLPEGRDPKPLSARSIRNIVKVVLKGVLDHAVDHGWIGENPVDKVTVPKIVAAGDDMVFLTIHEVELLADEAERIGRPVDGLLVRWQAYTGCRIGESLALKVGDVDVARRRARISRTWTDDGHGGSMLGTPKNGKTRNIAIPRFLMPQIEKQMGGMSDDDWLFRASRGGNIWTNTWRTRIWNKAVRAAGMEDESVTIHSLRHTYASFAIAQGADVKTLQMQLGHSSPSITLNTYTALWPERLDDVADAIGALRERELVRIGHGGTAAFVCICMRIVFDGKNKPLKT</sequence>
<evidence type="ECO:0000313" key="7">
    <source>
        <dbReference type="Proteomes" id="UP001206013"/>
    </source>
</evidence>
<dbReference type="InterPro" id="IPR013762">
    <property type="entry name" value="Integrase-like_cat_sf"/>
</dbReference>
<evidence type="ECO:0000259" key="5">
    <source>
        <dbReference type="PROSITE" id="PS51898"/>
    </source>
</evidence>
<name>A0AAW5JWG5_BIFAD</name>
<evidence type="ECO:0000256" key="4">
    <source>
        <dbReference type="SAM" id="MobiDB-lite"/>
    </source>
</evidence>
<comment type="similarity">
    <text evidence="1">Belongs to the 'phage' integrase family.</text>
</comment>
<dbReference type="GO" id="GO:0003677">
    <property type="term" value="F:DNA binding"/>
    <property type="evidence" value="ECO:0007669"/>
    <property type="project" value="UniProtKB-KW"/>
</dbReference>
<dbReference type="PANTHER" id="PTHR30349:SF64">
    <property type="entry name" value="PROPHAGE INTEGRASE INTD-RELATED"/>
    <property type="match status" value="1"/>
</dbReference>
<evidence type="ECO:0000256" key="2">
    <source>
        <dbReference type="ARBA" id="ARBA00023125"/>
    </source>
</evidence>
<dbReference type="GO" id="GO:0006310">
    <property type="term" value="P:DNA recombination"/>
    <property type="evidence" value="ECO:0007669"/>
    <property type="project" value="UniProtKB-KW"/>
</dbReference>
<evidence type="ECO:0000256" key="1">
    <source>
        <dbReference type="ARBA" id="ARBA00008857"/>
    </source>
</evidence>
<dbReference type="PANTHER" id="PTHR30349">
    <property type="entry name" value="PHAGE INTEGRASE-RELATED"/>
    <property type="match status" value="1"/>
</dbReference>
<protein>
    <submittedName>
        <fullName evidence="6">Site-specific integrase</fullName>
    </submittedName>
</protein>
<feature type="domain" description="Tyr recombinase" evidence="5">
    <location>
        <begin position="221"/>
        <end position="413"/>
    </location>
</feature>
<evidence type="ECO:0000256" key="3">
    <source>
        <dbReference type="ARBA" id="ARBA00023172"/>
    </source>
</evidence>
<comment type="caution">
    <text evidence="6">The sequence shown here is derived from an EMBL/GenBank/DDBJ whole genome shotgun (WGS) entry which is preliminary data.</text>
</comment>
<proteinExistence type="inferred from homology"/>
<keyword evidence="3" id="KW-0233">DNA recombination</keyword>
<dbReference type="SUPFAM" id="SSF56349">
    <property type="entry name" value="DNA breaking-rejoining enzymes"/>
    <property type="match status" value="1"/>
</dbReference>
<feature type="region of interest" description="Disordered" evidence="4">
    <location>
        <begin position="11"/>
        <end position="40"/>
    </location>
</feature>
<reference evidence="6" key="1">
    <citation type="submission" date="2022-06" db="EMBL/GenBank/DDBJ databases">
        <title>Isolation of gut microbiota from human fecal samples.</title>
        <authorList>
            <person name="Pamer E.G."/>
            <person name="Barat B."/>
            <person name="Waligurski E."/>
            <person name="Medina S."/>
            <person name="Paddock L."/>
            <person name="Mostad J."/>
        </authorList>
    </citation>
    <scope>NUCLEOTIDE SEQUENCE</scope>
    <source>
        <strain evidence="6">SL.1.01</strain>
    </source>
</reference>
<dbReference type="CDD" id="cd01189">
    <property type="entry name" value="INT_ICEBs1_C_like"/>
    <property type="match status" value="1"/>
</dbReference>
<dbReference type="InterPro" id="IPR050090">
    <property type="entry name" value="Tyrosine_recombinase_XerCD"/>
</dbReference>
<dbReference type="InterPro" id="IPR010998">
    <property type="entry name" value="Integrase_recombinase_N"/>
</dbReference>
<dbReference type="Gene3D" id="1.10.150.130">
    <property type="match status" value="1"/>
</dbReference>
<dbReference type="EMBL" id="JANFYM010000002">
    <property type="protein sequence ID" value="MCQ4792498.1"/>
    <property type="molecule type" value="Genomic_DNA"/>
</dbReference>
<evidence type="ECO:0000313" key="6">
    <source>
        <dbReference type="EMBL" id="MCQ4792498.1"/>
    </source>
</evidence>
<dbReference type="AlphaFoldDB" id="A0AAW5JWG5"/>
<dbReference type="PROSITE" id="PS51898">
    <property type="entry name" value="TYR_RECOMBINASE"/>
    <property type="match status" value="1"/>
</dbReference>
<gene>
    <name evidence="6" type="ORF">NE692_03340</name>
</gene>
<dbReference type="Gene3D" id="1.10.443.10">
    <property type="entry name" value="Intergrase catalytic core"/>
    <property type="match status" value="1"/>
</dbReference>
<dbReference type="Proteomes" id="UP001206013">
    <property type="component" value="Unassembled WGS sequence"/>
</dbReference>
<dbReference type="Pfam" id="PF00589">
    <property type="entry name" value="Phage_integrase"/>
    <property type="match status" value="1"/>
</dbReference>
<keyword evidence="2" id="KW-0238">DNA-binding</keyword>
<organism evidence="6 7">
    <name type="scientific">Bifidobacterium adolescentis</name>
    <dbReference type="NCBI Taxonomy" id="1680"/>
    <lineage>
        <taxon>Bacteria</taxon>
        <taxon>Bacillati</taxon>
        <taxon>Actinomycetota</taxon>
        <taxon>Actinomycetes</taxon>
        <taxon>Bifidobacteriales</taxon>
        <taxon>Bifidobacteriaceae</taxon>
        <taxon>Bifidobacterium</taxon>
    </lineage>
</organism>